<keyword evidence="9" id="KW-1185">Reference proteome</keyword>
<keyword evidence="1 7" id="KW-1003">Cell membrane</keyword>
<dbReference type="GO" id="GO:0009252">
    <property type="term" value="P:peptidoglycan biosynthetic process"/>
    <property type="evidence" value="ECO:0007669"/>
    <property type="project" value="UniProtKB-UniRule"/>
</dbReference>
<dbReference type="CDD" id="cd08010">
    <property type="entry name" value="MltG_like"/>
    <property type="match status" value="1"/>
</dbReference>
<dbReference type="STRING" id="1134435.AC731_003805"/>
<dbReference type="NCBIfam" id="TIGR00247">
    <property type="entry name" value="endolytic transglycosylase MltG"/>
    <property type="match status" value="1"/>
</dbReference>
<dbReference type="Pfam" id="PF02618">
    <property type="entry name" value="YceG"/>
    <property type="match status" value="1"/>
</dbReference>
<evidence type="ECO:0000256" key="3">
    <source>
        <dbReference type="ARBA" id="ARBA00022989"/>
    </source>
</evidence>
<sequence length="334" mass="36512">MKRLLLRIVLLLLALAVLAAGALYVLAHRPLQLKDEVVDFTVSRGLGMRQAANVIAAAGVDVNPALLSGLARISGRATSIKAGSYEVHRGVTPWQIVLKLSDGDVSQAEVLLVEGWTFAQVRRALESHPEIEPDTAGLSDAEILARIGAAESHPEGLFFPDTYLFDKRSQASGVLRRAYHAMQSRLAQAWAQRDPALPLQSPYQALILASIVEKETGRAEDRGLVASVFANRLRIGMPLQTDPTVIYGLGADFDGRLRRKHLDTDHPWNTYTRGGLPPTPIAMPGPEALRAAVKPQQSEYLYFVARGDGSSQFSRTLNEHNQAVNRYIRNGSKP</sequence>
<keyword evidence="7" id="KW-0997">Cell inner membrane</keyword>
<feature type="site" description="Important for catalytic activity" evidence="7">
    <location>
        <position position="215"/>
    </location>
</feature>
<evidence type="ECO:0000256" key="2">
    <source>
        <dbReference type="ARBA" id="ARBA00022692"/>
    </source>
</evidence>
<organism evidence="8 9">
    <name type="scientific">Thauera humireducens</name>
    <dbReference type="NCBI Taxonomy" id="1134435"/>
    <lineage>
        <taxon>Bacteria</taxon>
        <taxon>Pseudomonadati</taxon>
        <taxon>Pseudomonadota</taxon>
        <taxon>Betaproteobacteria</taxon>
        <taxon>Rhodocyclales</taxon>
        <taxon>Zoogloeaceae</taxon>
        <taxon>Thauera</taxon>
    </lineage>
</organism>
<keyword evidence="4 7" id="KW-0472">Membrane</keyword>
<dbReference type="AlphaFoldDB" id="A0A140IEG3"/>
<evidence type="ECO:0000256" key="7">
    <source>
        <dbReference type="HAMAP-Rule" id="MF_02065"/>
    </source>
</evidence>
<name>A0A140IEG3_9RHOO</name>
<evidence type="ECO:0000256" key="6">
    <source>
        <dbReference type="ARBA" id="ARBA00023316"/>
    </source>
</evidence>
<dbReference type="RefSeq" id="WP_048709356.1">
    <property type="nucleotide sequence ID" value="NZ_CP014646.1"/>
</dbReference>
<reference evidence="9" key="1">
    <citation type="submission" date="2016-03" db="EMBL/GenBank/DDBJ databases">
        <authorList>
            <person name="Ma C."/>
            <person name="Zhou S."/>
            <person name="Yang G."/>
        </authorList>
    </citation>
    <scope>NUCLEOTIDE SEQUENCE [LARGE SCALE GENOMIC DNA]</scope>
    <source>
        <strain evidence="9">SgZ-1</strain>
    </source>
</reference>
<comment type="function">
    <text evidence="7">Functions as a peptidoglycan terminase that cleaves nascent peptidoglycan strands endolytically to terminate their elongation.</text>
</comment>
<protein>
    <recommendedName>
        <fullName evidence="7">Endolytic murein transglycosylase</fullName>
        <ecNumber evidence="7">4.2.2.29</ecNumber>
    </recommendedName>
    <alternativeName>
        <fullName evidence="7">Peptidoglycan lytic transglycosylase</fullName>
    </alternativeName>
    <alternativeName>
        <fullName evidence="7">Peptidoglycan polymerization terminase</fullName>
    </alternativeName>
</protein>
<dbReference type="EMBL" id="CP014646">
    <property type="protein sequence ID" value="AMO36138.1"/>
    <property type="molecule type" value="Genomic_DNA"/>
</dbReference>
<dbReference type="Gene3D" id="3.30.160.60">
    <property type="entry name" value="Classic Zinc Finger"/>
    <property type="match status" value="1"/>
</dbReference>
<dbReference type="KEGG" id="thu:AC731_003805"/>
<gene>
    <name evidence="7" type="primary">mltG</name>
    <name evidence="8" type="ORF">AC731_003805</name>
</gene>
<proteinExistence type="inferred from homology"/>
<dbReference type="PANTHER" id="PTHR30518:SF2">
    <property type="entry name" value="ENDOLYTIC MUREIN TRANSGLYCOSYLASE"/>
    <property type="match status" value="1"/>
</dbReference>
<evidence type="ECO:0000256" key="1">
    <source>
        <dbReference type="ARBA" id="ARBA00022475"/>
    </source>
</evidence>
<keyword evidence="3 7" id="KW-1133">Transmembrane helix</keyword>
<comment type="similarity">
    <text evidence="7">Belongs to the transglycosylase MltG family.</text>
</comment>
<evidence type="ECO:0000313" key="8">
    <source>
        <dbReference type="EMBL" id="AMO36138.1"/>
    </source>
</evidence>
<dbReference type="GO" id="GO:0005886">
    <property type="term" value="C:plasma membrane"/>
    <property type="evidence" value="ECO:0007669"/>
    <property type="project" value="UniProtKB-UniRule"/>
</dbReference>
<evidence type="ECO:0000256" key="5">
    <source>
        <dbReference type="ARBA" id="ARBA00023239"/>
    </source>
</evidence>
<dbReference type="InterPro" id="IPR003770">
    <property type="entry name" value="MLTG-like"/>
</dbReference>
<comment type="catalytic activity">
    <reaction evidence="7">
        <text>a peptidoglycan chain = a peptidoglycan chain with N-acetyl-1,6-anhydromuramyl-[peptide] at the reducing end + a peptidoglycan chain with N-acetylglucosamine at the non-reducing end.</text>
        <dbReference type="EC" id="4.2.2.29"/>
    </reaction>
</comment>
<dbReference type="HAMAP" id="MF_02065">
    <property type="entry name" value="MltG"/>
    <property type="match status" value="1"/>
</dbReference>
<dbReference type="Gene3D" id="3.30.1490.480">
    <property type="entry name" value="Endolytic murein transglycosylase"/>
    <property type="match status" value="1"/>
</dbReference>
<dbReference type="GO" id="GO:0008932">
    <property type="term" value="F:lytic endotransglycosylase activity"/>
    <property type="evidence" value="ECO:0007669"/>
    <property type="project" value="UniProtKB-UniRule"/>
</dbReference>
<keyword evidence="2 7" id="KW-0812">Transmembrane</keyword>
<dbReference type="EC" id="4.2.2.29" evidence="7"/>
<evidence type="ECO:0000313" key="9">
    <source>
        <dbReference type="Proteomes" id="UP000036902"/>
    </source>
</evidence>
<dbReference type="FunFam" id="3.30.160.60:FF:000242">
    <property type="entry name" value="Endolytic murein transglycosylase"/>
    <property type="match status" value="1"/>
</dbReference>
<accession>A0A140IEG3</accession>
<evidence type="ECO:0000256" key="4">
    <source>
        <dbReference type="ARBA" id="ARBA00023136"/>
    </source>
</evidence>
<keyword evidence="5 7" id="KW-0456">Lyase</keyword>
<dbReference type="PANTHER" id="PTHR30518">
    <property type="entry name" value="ENDOLYTIC MUREIN TRANSGLYCOSYLASE"/>
    <property type="match status" value="1"/>
</dbReference>
<dbReference type="Proteomes" id="UP000036902">
    <property type="component" value="Chromosome"/>
</dbReference>
<keyword evidence="6 7" id="KW-0961">Cell wall biogenesis/degradation</keyword>
<dbReference type="GO" id="GO:0071555">
    <property type="term" value="P:cell wall organization"/>
    <property type="evidence" value="ECO:0007669"/>
    <property type="project" value="UniProtKB-KW"/>
</dbReference>